<keyword evidence="3" id="KW-1185">Reference proteome</keyword>
<dbReference type="KEGG" id="rle:pRL120553"/>
<sequence length="99" mass="11296">MRLRFVIMIDYPPGRRVLKSVSAPRSTRGSFMHNKETDDDRAPDLLAHYRPLAIRAVAAALTLKRDRPEARPLRETEYSGPACTDDAQWDDEPGISFIR</sequence>
<evidence type="ECO:0000313" key="3">
    <source>
        <dbReference type="Proteomes" id="UP000006575"/>
    </source>
</evidence>
<reference evidence="2 3" key="1">
    <citation type="journal article" date="2006" name="Genome Biol.">
        <title>The genome of Rhizobium leguminosarum has recognizable core and accessory components.</title>
        <authorList>
            <person name="Young J.W."/>
            <person name="Crossman L.C."/>
            <person name="Johnston A.W.B."/>
            <person name="Thomson N.R."/>
            <person name="Ghazoui Z.F."/>
            <person name="Hull K.H."/>
            <person name="Wexler M."/>
            <person name="Curson A.R.J."/>
            <person name="Todd J.D."/>
            <person name="Poole P.S."/>
            <person name="Mauchline T.H."/>
            <person name="East A.K."/>
            <person name="Quail M.A."/>
            <person name="Churcher C."/>
            <person name="Arrowsmith C."/>
            <person name="Cherevach A."/>
            <person name="Chillingworth T."/>
            <person name="Clarke K."/>
            <person name="Cronin A."/>
            <person name="Davis P."/>
            <person name="Fraser A."/>
            <person name="Hance Z."/>
            <person name="Hauser H."/>
            <person name="Jagels K."/>
            <person name="Moule S."/>
            <person name="Mungall K."/>
            <person name="Norbertczak H."/>
            <person name="Rabbinowitsch E."/>
            <person name="Sanders M."/>
            <person name="Simmonds M."/>
            <person name="Whitehead S."/>
            <person name="Parkhill J."/>
        </authorList>
    </citation>
    <scope>NUCLEOTIDE SEQUENCE [LARGE SCALE GENOMIC DNA]</scope>
    <source>
        <strain evidence="3">DSM 114642 / LMG 32736 / 3841</strain>
    </source>
</reference>
<dbReference type="EnsemblBacteria" id="CAK12262">
    <property type="protein sequence ID" value="CAK12262"/>
    <property type="gene ID" value="pRL120553"/>
</dbReference>
<feature type="compositionally biased region" description="Basic and acidic residues" evidence="1">
    <location>
        <begin position="68"/>
        <end position="77"/>
    </location>
</feature>
<proteinExistence type="predicted"/>
<dbReference type="Proteomes" id="UP000006575">
    <property type="component" value="Plasmid pRL12"/>
</dbReference>
<evidence type="ECO:0000256" key="1">
    <source>
        <dbReference type="SAM" id="MobiDB-lite"/>
    </source>
</evidence>
<feature type="region of interest" description="Disordered" evidence="1">
    <location>
        <begin position="68"/>
        <end position="99"/>
    </location>
</feature>
<dbReference type="HOGENOM" id="CLU_183789_0_0_5"/>
<evidence type="ECO:0000313" key="2">
    <source>
        <dbReference type="EMBL" id="CAK12262.1"/>
    </source>
</evidence>
<protein>
    <submittedName>
        <fullName evidence="2">Uncharacterized protein</fullName>
    </submittedName>
</protein>
<organism evidence="2 3">
    <name type="scientific">Rhizobium johnstonii (strain DSM 114642 / LMG 32736 / 3841)</name>
    <name type="common">Rhizobium leguminosarum bv. viciae</name>
    <dbReference type="NCBI Taxonomy" id="216596"/>
    <lineage>
        <taxon>Bacteria</taxon>
        <taxon>Pseudomonadati</taxon>
        <taxon>Pseudomonadota</taxon>
        <taxon>Alphaproteobacteria</taxon>
        <taxon>Hyphomicrobiales</taxon>
        <taxon>Rhizobiaceae</taxon>
        <taxon>Rhizobium/Agrobacterium group</taxon>
        <taxon>Rhizobium</taxon>
        <taxon>Rhizobium johnstonii</taxon>
    </lineage>
</organism>
<dbReference type="AlphaFoldDB" id="Q1M3R2"/>
<geneLocation type="plasmid" evidence="3">
    <name>pRL12</name>
</geneLocation>
<name>Q1M3R2_RHIJ3</name>
<gene>
    <name evidence="2" type="ordered locus">pRL120553</name>
</gene>
<accession>Q1M3R2</accession>
<dbReference type="EMBL" id="AM236086">
    <property type="protein sequence ID" value="CAK12262.1"/>
    <property type="molecule type" value="Genomic_DNA"/>
</dbReference>